<evidence type="ECO:0000313" key="3">
    <source>
        <dbReference type="EMBL" id="SDJ77149.1"/>
    </source>
</evidence>
<keyword evidence="2" id="KW-0812">Transmembrane</keyword>
<feature type="transmembrane region" description="Helical" evidence="2">
    <location>
        <begin position="42"/>
        <end position="59"/>
    </location>
</feature>
<keyword evidence="4" id="KW-1185">Reference proteome</keyword>
<dbReference type="Proteomes" id="UP000199213">
    <property type="component" value="Unassembled WGS sequence"/>
</dbReference>
<evidence type="ECO:0000256" key="2">
    <source>
        <dbReference type="SAM" id="Phobius"/>
    </source>
</evidence>
<dbReference type="AlphaFoldDB" id="A0A1G8WFM2"/>
<organism evidence="3 4">
    <name type="scientific">Actinopolyspora mzabensis</name>
    <dbReference type="NCBI Taxonomy" id="995066"/>
    <lineage>
        <taxon>Bacteria</taxon>
        <taxon>Bacillati</taxon>
        <taxon>Actinomycetota</taxon>
        <taxon>Actinomycetes</taxon>
        <taxon>Actinopolysporales</taxon>
        <taxon>Actinopolysporaceae</taxon>
        <taxon>Actinopolyspora</taxon>
    </lineage>
</organism>
<reference evidence="4" key="1">
    <citation type="submission" date="2016-10" db="EMBL/GenBank/DDBJ databases">
        <authorList>
            <person name="Varghese N."/>
            <person name="Submissions S."/>
        </authorList>
    </citation>
    <scope>NUCLEOTIDE SEQUENCE [LARGE SCALE GENOMIC DNA]</scope>
    <source>
        <strain evidence="4">DSM 45460</strain>
    </source>
</reference>
<name>A0A1G8WFM2_ACTMZ</name>
<sequence>MQRTPTGLHIAFSATLTLTTLTLILAATSPRDSLLPAPVEWALAAVSSVLLLVSLVELFRADRIFEAAIPTSASPATDDRGTRTTTTHRNNPRRQRTLQEPTCRWETSPGSSG</sequence>
<dbReference type="EMBL" id="FNFM01000002">
    <property type="protein sequence ID" value="SDJ77149.1"/>
    <property type="molecule type" value="Genomic_DNA"/>
</dbReference>
<keyword evidence="2" id="KW-1133">Transmembrane helix</keyword>
<evidence type="ECO:0000256" key="1">
    <source>
        <dbReference type="SAM" id="MobiDB-lite"/>
    </source>
</evidence>
<keyword evidence="2" id="KW-0472">Membrane</keyword>
<feature type="region of interest" description="Disordered" evidence="1">
    <location>
        <begin position="70"/>
        <end position="113"/>
    </location>
</feature>
<gene>
    <name evidence="3" type="ORF">SAMN04487820_10215</name>
</gene>
<proteinExistence type="predicted"/>
<accession>A0A1G8WFM2</accession>
<protein>
    <submittedName>
        <fullName evidence="3">Uncharacterized protein</fullName>
    </submittedName>
</protein>
<evidence type="ECO:0000313" key="4">
    <source>
        <dbReference type="Proteomes" id="UP000199213"/>
    </source>
</evidence>